<gene>
    <name evidence="6" type="ORF">SEPMUDRAFT_72146</name>
</gene>
<dbReference type="eggNOG" id="KOG2016">
    <property type="taxonomic scope" value="Eukaryota"/>
</dbReference>
<dbReference type="Proteomes" id="UP000016931">
    <property type="component" value="Unassembled WGS sequence"/>
</dbReference>
<dbReference type="Gene3D" id="3.40.50.720">
    <property type="entry name" value="NAD(P)-binding Rossmann-like Domain"/>
    <property type="match status" value="2"/>
</dbReference>
<accession>N1QFX8</accession>
<dbReference type="GO" id="GO:0019781">
    <property type="term" value="F:NEDD8 activating enzyme activity"/>
    <property type="evidence" value="ECO:0007669"/>
    <property type="project" value="UniProtKB-UniRule"/>
</dbReference>
<comment type="similarity">
    <text evidence="2 4">Belongs to the ubiquitin-activating E1 family. ULA1 subfamily.</text>
</comment>
<dbReference type="RefSeq" id="XP_016757559.1">
    <property type="nucleotide sequence ID" value="XM_016909973.1"/>
</dbReference>
<dbReference type="GO" id="GO:0045116">
    <property type="term" value="P:protein neddylation"/>
    <property type="evidence" value="ECO:0007669"/>
    <property type="project" value="UniProtKB-UniRule"/>
</dbReference>
<dbReference type="InterPro" id="IPR000594">
    <property type="entry name" value="ThiF_NAD_FAD-bd"/>
</dbReference>
<evidence type="ECO:0000256" key="3">
    <source>
        <dbReference type="ARBA" id="ARBA00022786"/>
    </source>
</evidence>
<dbReference type="PANTHER" id="PTHR10953:SF29">
    <property type="entry name" value="NEDD8-ACTIVATING ENZYME E1 REGULATORY SUBUNIT"/>
    <property type="match status" value="1"/>
</dbReference>
<comment type="function">
    <text evidence="4">Regulatory subunit of the dimeric UBA3-ULA1 E1 enzyme.</text>
</comment>
<evidence type="ECO:0000256" key="1">
    <source>
        <dbReference type="ARBA" id="ARBA00005032"/>
    </source>
</evidence>
<protein>
    <recommendedName>
        <fullName evidence="4">NEDD8-activating enzyme E1 regulatory subunit</fullName>
    </recommendedName>
</protein>
<dbReference type="PANTHER" id="PTHR10953">
    <property type="entry name" value="UBIQUITIN-ACTIVATING ENZYME E1"/>
    <property type="match status" value="1"/>
</dbReference>
<dbReference type="OrthoDB" id="1708823at2759"/>
<dbReference type="OMA" id="KLITHQY"/>
<proteinExistence type="inferred from homology"/>
<reference evidence="6 7" key="1">
    <citation type="journal article" date="2012" name="PLoS Pathog.">
        <title>Diverse lifestyles and strategies of plant pathogenesis encoded in the genomes of eighteen Dothideomycetes fungi.</title>
        <authorList>
            <person name="Ohm R.A."/>
            <person name="Feau N."/>
            <person name="Henrissat B."/>
            <person name="Schoch C.L."/>
            <person name="Horwitz B.A."/>
            <person name="Barry K.W."/>
            <person name="Condon B.J."/>
            <person name="Copeland A.C."/>
            <person name="Dhillon B."/>
            <person name="Glaser F."/>
            <person name="Hesse C.N."/>
            <person name="Kosti I."/>
            <person name="LaButti K."/>
            <person name="Lindquist E.A."/>
            <person name="Lucas S."/>
            <person name="Salamov A.A."/>
            <person name="Bradshaw R.E."/>
            <person name="Ciuffetti L."/>
            <person name="Hamelin R.C."/>
            <person name="Kema G.H.J."/>
            <person name="Lawrence C."/>
            <person name="Scott J.A."/>
            <person name="Spatafora J.W."/>
            <person name="Turgeon B.G."/>
            <person name="de Wit P.J.G.M."/>
            <person name="Zhong S."/>
            <person name="Goodwin S.B."/>
            <person name="Grigoriev I.V."/>
        </authorList>
    </citation>
    <scope>NUCLEOTIDE SEQUENCE [LARGE SCALE GENOMIC DNA]</scope>
    <source>
        <strain evidence="6 7">SO2202</strain>
    </source>
</reference>
<dbReference type="HOGENOM" id="CLU_019618_1_0_1"/>
<name>N1QFX8_SPHMS</name>
<dbReference type="InterPro" id="IPR045886">
    <property type="entry name" value="ThiF/MoeB/HesA"/>
</dbReference>
<dbReference type="GeneID" id="27907110"/>
<dbReference type="GO" id="GO:0005737">
    <property type="term" value="C:cytoplasm"/>
    <property type="evidence" value="ECO:0007669"/>
    <property type="project" value="TreeGrafter"/>
</dbReference>
<dbReference type="PIRSF" id="PIRSF039099">
    <property type="entry name" value="APP-BP1"/>
    <property type="match status" value="1"/>
</dbReference>
<keyword evidence="7" id="KW-1185">Reference proteome</keyword>
<dbReference type="UniPathway" id="UPA00885"/>
<sequence>MANGPPTDVPPPLQDIPTAKEKKYDRQLRLWGAAGQIALEESNILLINNGPGVTGIETLKNLVLPGIGTFTILDSAIVEQADLGVNFFLEDASLGKFRAEETVKYLEELNPDVKGHAITEPIASWAVKDKILSPYTLLLIAAPLDPAILTLLQTHIHALQVPTFYIHCLGFYTHFSLYLPPAFPIVETHPDPTATTDLRLLKPWPALSEFAKKQTMDMDKMNGEEFAHIPYVCLLLHYLEKWKAAHDGKLPESYKDKTAFRELVRSGSGSEENFDEACAAVLKSLNPPTLPSTVRDILTAPETLQLTPTSPPFWLIANAVQQFYQKHAQLPLPGAVPDMKARSNTYIELQNIYKTKARDDVAEVLAQVRALEHSTQRLPSLPAIDEKEVELFCKGAAHISMVRGRPFQVVQPGVAIAFGDRAKYVYNNLTNPESLVGLYLAFLAWDEFCATHTSDEAGGEALRVAGAGDEFEQDAEKLTGIACKLVDAAISEAGTRIEDPEYSDIKQKVGQYCLELARAGGAELHNIASLSGGLIAQEVIKVITKQYVPMDNTCLYDGVTSRTWVGRF</sequence>
<dbReference type="Pfam" id="PF00899">
    <property type="entry name" value="ThiF"/>
    <property type="match status" value="1"/>
</dbReference>
<organism evidence="6 7">
    <name type="scientific">Sphaerulina musiva (strain SO2202)</name>
    <name type="common">Poplar stem canker fungus</name>
    <name type="synonym">Septoria musiva</name>
    <dbReference type="NCBI Taxonomy" id="692275"/>
    <lineage>
        <taxon>Eukaryota</taxon>
        <taxon>Fungi</taxon>
        <taxon>Dikarya</taxon>
        <taxon>Ascomycota</taxon>
        <taxon>Pezizomycotina</taxon>
        <taxon>Dothideomycetes</taxon>
        <taxon>Dothideomycetidae</taxon>
        <taxon>Mycosphaerellales</taxon>
        <taxon>Mycosphaerellaceae</taxon>
        <taxon>Sphaerulina</taxon>
    </lineage>
</organism>
<evidence type="ECO:0000313" key="7">
    <source>
        <dbReference type="Proteomes" id="UP000016931"/>
    </source>
</evidence>
<dbReference type="STRING" id="692275.N1QFX8"/>
<comment type="pathway">
    <text evidence="1 4">Protein modification; protein neddylation.</text>
</comment>
<keyword evidence="3 4" id="KW-0833">Ubl conjugation pathway</keyword>
<dbReference type="EMBL" id="KB456269">
    <property type="protein sequence ID" value="EMF09438.1"/>
    <property type="molecule type" value="Genomic_DNA"/>
</dbReference>
<evidence type="ECO:0000256" key="2">
    <source>
        <dbReference type="ARBA" id="ARBA00006868"/>
    </source>
</evidence>
<evidence type="ECO:0000256" key="4">
    <source>
        <dbReference type="PIRNR" id="PIRNR039099"/>
    </source>
</evidence>
<dbReference type="AlphaFoldDB" id="N1QFX8"/>
<dbReference type="InterPro" id="IPR030667">
    <property type="entry name" value="APP-BP1"/>
</dbReference>
<evidence type="ECO:0000313" key="6">
    <source>
        <dbReference type="EMBL" id="EMF09438.1"/>
    </source>
</evidence>
<dbReference type="InterPro" id="IPR035985">
    <property type="entry name" value="Ubiquitin-activating_enz"/>
</dbReference>
<feature type="domain" description="THIF-type NAD/FAD binding fold" evidence="5">
    <location>
        <begin position="24"/>
        <end position="553"/>
    </location>
</feature>
<evidence type="ECO:0000259" key="5">
    <source>
        <dbReference type="Pfam" id="PF00899"/>
    </source>
</evidence>
<dbReference type="SUPFAM" id="SSF69572">
    <property type="entry name" value="Activating enzymes of the ubiquitin-like proteins"/>
    <property type="match status" value="1"/>
</dbReference>